<evidence type="ECO:0000259" key="1">
    <source>
        <dbReference type="Pfam" id="PF00394"/>
    </source>
</evidence>
<name>A0A6A4KDC3_9ERIC</name>
<dbReference type="InterPro" id="IPR001117">
    <property type="entry name" value="Cu-oxidase_2nd"/>
</dbReference>
<dbReference type="GO" id="GO:0016491">
    <property type="term" value="F:oxidoreductase activity"/>
    <property type="evidence" value="ECO:0007669"/>
    <property type="project" value="TreeGrafter"/>
</dbReference>
<dbReference type="OrthoDB" id="1734758at2759"/>
<feature type="domain" description="Plastocyanin-like" evidence="1">
    <location>
        <begin position="1"/>
        <end position="64"/>
    </location>
</feature>
<organism evidence="2">
    <name type="scientific">Rhododendron williamsianum</name>
    <dbReference type="NCBI Taxonomy" id="262921"/>
    <lineage>
        <taxon>Eukaryota</taxon>
        <taxon>Viridiplantae</taxon>
        <taxon>Streptophyta</taxon>
        <taxon>Embryophyta</taxon>
        <taxon>Tracheophyta</taxon>
        <taxon>Spermatophyta</taxon>
        <taxon>Magnoliopsida</taxon>
        <taxon>eudicotyledons</taxon>
        <taxon>Gunneridae</taxon>
        <taxon>Pentapetalae</taxon>
        <taxon>asterids</taxon>
        <taxon>Ericales</taxon>
        <taxon>Ericaceae</taxon>
        <taxon>Ericoideae</taxon>
        <taxon>Rhodoreae</taxon>
        <taxon>Rhododendron</taxon>
    </lineage>
</organism>
<sequence length="114" mass="12480">MTVVAVDACYTNPMVADTIVIGPGQTIDVLLTADQPLASYYMAAHSYDSLGMEYDKTTTRGVSRRRQLGSSVQRRVMVCGLRCVGVYAAPDKNRGWFPGSRRLQGRVFPTTKGC</sequence>
<dbReference type="InterPro" id="IPR045087">
    <property type="entry name" value="Cu-oxidase_fam"/>
</dbReference>
<accession>A0A6A4KDC3</accession>
<dbReference type="Gene3D" id="2.60.40.420">
    <property type="entry name" value="Cupredoxins - blue copper proteins"/>
    <property type="match status" value="1"/>
</dbReference>
<proteinExistence type="predicted"/>
<feature type="non-terminal residue" evidence="2">
    <location>
        <position position="1"/>
    </location>
</feature>
<dbReference type="PANTHER" id="PTHR11709">
    <property type="entry name" value="MULTI-COPPER OXIDASE"/>
    <property type="match status" value="1"/>
</dbReference>
<dbReference type="SUPFAM" id="SSF49503">
    <property type="entry name" value="Cupredoxins"/>
    <property type="match status" value="1"/>
</dbReference>
<protein>
    <recommendedName>
        <fullName evidence="1">Plastocyanin-like domain-containing protein</fullName>
    </recommendedName>
</protein>
<dbReference type="EMBL" id="QEFC01006265">
    <property type="protein sequence ID" value="KAE9444705.1"/>
    <property type="molecule type" value="Genomic_DNA"/>
</dbReference>
<gene>
    <name evidence="2" type="ORF">C3L33_23397</name>
</gene>
<dbReference type="PANTHER" id="PTHR11709:SF9">
    <property type="entry name" value="LACCASE-7"/>
    <property type="match status" value="1"/>
</dbReference>
<dbReference type="InterPro" id="IPR008972">
    <property type="entry name" value="Cupredoxin"/>
</dbReference>
<reference evidence="2" key="1">
    <citation type="journal article" date="2019" name="Genome Biol. Evol.">
        <title>The Rhododendron genome and chromosomal organization provide insight into shared whole-genome duplications across the heath family (Ericaceae).</title>
        <authorList>
            <person name="Soza V.L."/>
            <person name="Lindsley D."/>
            <person name="Waalkes A."/>
            <person name="Ramage E."/>
            <person name="Patwardhan R.P."/>
            <person name="Burton J.N."/>
            <person name="Adey A."/>
            <person name="Kumar A."/>
            <person name="Qiu R."/>
            <person name="Shendure J."/>
            <person name="Hall B."/>
        </authorList>
    </citation>
    <scope>NUCLEOTIDE SEQUENCE</scope>
    <source>
        <strain evidence="2">RSF 1966-606</strain>
    </source>
</reference>
<dbReference type="AlphaFoldDB" id="A0A6A4KDC3"/>
<evidence type="ECO:0000313" key="2">
    <source>
        <dbReference type="EMBL" id="KAE9444705.1"/>
    </source>
</evidence>
<comment type="caution">
    <text evidence="2">The sequence shown here is derived from an EMBL/GenBank/DDBJ whole genome shotgun (WGS) entry which is preliminary data.</text>
</comment>
<dbReference type="Pfam" id="PF00394">
    <property type="entry name" value="Cu-oxidase"/>
    <property type="match status" value="1"/>
</dbReference>